<feature type="transmembrane region" description="Helical" evidence="5">
    <location>
        <begin position="123"/>
        <end position="143"/>
    </location>
</feature>
<dbReference type="EMBL" id="BMXG01000023">
    <property type="protein sequence ID" value="GHC10543.1"/>
    <property type="molecule type" value="Genomic_DNA"/>
</dbReference>
<keyword evidence="3 5" id="KW-1133">Transmembrane helix</keyword>
<dbReference type="PANTHER" id="PTHR10846">
    <property type="entry name" value="SODIUM/POTASSIUM/CALCIUM EXCHANGER"/>
    <property type="match status" value="1"/>
</dbReference>
<sequence>MLLVIAGIVLLYFGAEGLVRGSSNLAIRAGIPPLVVGLTVVAFGTSAPELTVSISASLQGKGVVALGNVVGSNIFNIAVILGISALIRPLTIHINLLRRDIPIMIGAAVVGFGLILYGDIGRIAGIALLLMLTAYLVFTIHAAKRETAQGLDSMDAPEPPKNAWWLDVIFLVVGLGLLVWGANLFVEGAIVIARKLGVSEAVIGLTIVAAGTSLPELATSIVAAIKKQTDIAVGNVVGSNIFNILCILGTTAVVKPISADGISWIDGAVMLLVSVILLPLAFTQRTISRGEGGFLMVIYGGFLIWLWP</sequence>
<comment type="subcellular location">
    <subcellularLocation>
        <location evidence="1">Membrane</location>
        <topology evidence="1">Multi-pass membrane protein</topology>
    </subcellularLocation>
</comment>
<feature type="transmembrane region" description="Helical" evidence="5">
    <location>
        <begin position="164"/>
        <end position="182"/>
    </location>
</feature>
<feature type="transmembrane region" description="Helical" evidence="5">
    <location>
        <begin position="290"/>
        <end position="307"/>
    </location>
</feature>
<organism evidence="7 8">
    <name type="scientific">Cerasicoccus arenae</name>
    <dbReference type="NCBI Taxonomy" id="424488"/>
    <lineage>
        <taxon>Bacteria</taxon>
        <taxon>Pseudomonadati</taxon>
        <taxon>Verrucomicrobiota</taxon>
        <taxon>Opitutia</taxon>
        <taxon>Puniceicoccales</taxon>
        <taxon>Cerasicoccaceae</taxon>
        <taxon>Cerasicoccus</taxon>
    </lineage>
</organism>
<dbReference type="GO" id="GO:0005886">
    <property type="term" value="C:plasma membrane"/>
    <property type="evidence" value="ECO:0007669"/>
    <property type="project" value="TreeGrafter"/>
</dbReference>
<gene>
    <name evidence="7" type="primary">yrbG</name>
    <name evidence="7" type="ORF">GCM10007047_29900</name>
</gene>
<dbReference type="GO" id="GO:0005262">
    <property type="term" value="F:calcium channel activity"/>
    <property type="evidence" value="ECO:0007669"/>
    <property type="project" value="TreeGrafter"/>
</dbReference>
<reference evidence="7" key="2">
    <citation type="submission" date="2020-09" db="EMBL/GenBank/DDBJ databases">
        <authorList>
            <person name="Sun Q."/>
            <person name="Kim S."/>
        </authorList>
    </citation>
    <scope>NUCLEOTIDE SEQUENCE</scope>
    <source>
        <strain evidence="7">KCTC 12870</strain>
    </source>
</reference>
<keyword evidence="4 5" id="KW-0472">Membrane</keyword>
<dbReference type="RefSeq" id="WP_200163300.1">
    <property type="nucleotide sequence ID" value="NZ_BMXG01000023.1"/>
</dbReference>
<accession>A0A8J3DEC9</accession>
<dbReference type="InterPro" id="IPR004837">
    <property type="entry name" value="NaCa_Exmemb"/>
</dbReference>
<dbReference type="Gene3D" id="1.20.1420.30">
    <property type="entry name" value="NCX, central ion-binding region"/>
    <property type="match status" value="2"/>
</dbReference>
<dbReference type="Pfam" id="PF01699">
    <property type="entry name" value="Na_Ca_ex"/>
    <property type="match status" value="2"/>
</dbReference>
<dbReference type="NCBIfam" id="TIGR00367">
    <property type="entry name" value="calcium/sodium antiporter"/>
    <property type="match status" value="1"/>
</dbReference>
<feature type="transmembrane region" description="Helical" evidence="5">
    <location>
        <begin position="232"/>
        <end position="255"/>
    </location>
</feature>
<feature type="transmembrane region" description="Helical" evidence="5">
    <location>
        <begin position="261"/>
        <end position="283"/>
    </location>
</feature>
<feature type="domain" description="Sodium/calcium exchanger membrane region" evidence="6">
    <location>
        <begin position="2"/>
        <end position="140"/>
    </location>
</feature>
<dbReference type="InterPro" id="IPR004481">
    <property type="entry name" value="K/Na/Ca-exchanger"/>
</dbReference>
<proteinExistence type="predicted"/>
<evidence type="ECO:0000256" key="1">
    <source>
        <dbReference type="ARBA" id="ARBA00004141"/>
    </source>
</evidence>
<evidence type="ECO:0000256" key="4">
    <source>
        <dbReference type="ARBA" id="ARBA00023136"/>
    </source>
</evidence>
<evidence type="ECO:0000256" key="3">
    <source>
        <dbReference type="ARBA" id="ARBA00022989"/>
    </source>
</evidence>
<evidence type="ECO:0000313" key="8">
    <source>
        <dbReference type="Proteomes" id="UP000642829"/>
    </source>
</evidence>
<dbReference type="PANTHER" id="PTHR10846:SF8">
    <property type="entry name" value="INNER MEMBRANE PROTEIN YRBG"/>
    <property type="match status" value="1"/>
</dbReference>
<keyword evidence="8" id="KW-1185">Reference proteome</keyword>
<evidence type="ECO:0000256" key="2">
    <source>
        <dbReference type="ARBA" id="ARBA00022692"/>
    </source>
</evidence>
<dbReference type="AlphaFoldDB" id="A0A8J3DEC9"/>
<dbReference type="InterPro" id="IPR044880">
    <property type="entry name" value="NCX_ion-bd_dom_sf"/>
</dbReference>
<evidence type="ECO:0000256" key="5">
    <source>
        <dbReference type="SAM" id="Phobius"/>
    </source>
</evidence>
<feature type="domain" description="Sodium/calcium exchanger membrane region" evidence="6">
    <location>
        <begin position="168"/>
        <end position="307"/>
    </location>
</feature>
<feature type="transmembrane region" description="Helical" evidence="5">
    <location>
        <begin position="99"/>
        <end position="117"/>
    </location>
</feature>
<dbReference type="Proteomes" id="UP000642829">
    <property type="component" value="Unassembled WGS sequence"/>
</dbReference>
<evidence type="ECO:0000259" key="6">
    <source>
        <dbReference type="Pfam" id="PF01699"/>
    </source>
</evidence>
<protein>
    <submittedName>
        <fullName evidence="7">Sodium:calcium antiporter</fullName>
    </submittedName>
</protein>
<evidence type="ECO:0000313" key="7">
    <source>
        <dbReference type="EMBL" id="GHC10543.1"/>
    </source>
</evidence>
<reference evidence="7" key="1">
    <citation type="journal article" date="2014" name="Int. J. Syst. Evol. Microbiol.">
        <title>Complete genome sequence of Corynebacterium casei LMG S-19264T (=DSM 44701T), isolated from a smear-ripened cheese.</title>
        <authorList>
            <consortium name="US DOE Joint Genome Institute (JGI-PGF)"/>
            <person name="Walter F."/>
            <person name="Albersmeier A."/>
            <person name="Kalinowski J."/>
            <person name="Ruckert C."/>
        </authorList>
    </citation>
    <scope>NUCLEOTIDE SEQUENCE</scope>
    <source>
        <strain evidence="7">KCTC 12870</strain>
    </source>
</reference>
<dbReference type="GO" id="GO:0008273">
    <property type="term" value="F:calcium, potassium:sodium antiporter activity"/>
    <property type="evidence" value="ECO:0007669"/>
    <property type="project" value="TreeGrafter"/>
</dbReference>
<name>A0A8J3DEC9_9BACT</name>
<keyword evidence="2 5" id="KW-0812">Transmembrane</keyword>
<feature type="transmembrane region" description="Helical" evidence="5">
    <location>
        <begin position="63"/>
        <end position="87"/>
    </location>
</feature>
<dbReference type="GO" id="GO:0006874">
    <property type="term" value="P:intracellular calcium ion homeostasis"/>
    <property type="evidence" value="ECO:0007669"/>
    <property type="project" value="TreeGrafter"/>
</dbReference>
<comment type="caution">
    <text evidence="7">The sequence shown here is derived from an EMBL/GenBank/DDBJ whole genome shotgun (WGS) entry which is preliminary data.</text>
</comment>